<sequence>MWQYIIIGAVLGIAFYYAFKKIRETIVSANDPCGGCKGCAIHNKLKEQQKLEGRSKPICHSDNQ</sequence>
<comment type="caution">
    <text evidence="1">The sequence shown here is derived from an EMBL/GenBank/DDBJ whole genome shotgun (WGS) entry which is preliminary data.</text>
</comment>
<protein>
    <recommendedName>
        <fullName evidence="3">FeoB-associated Cys-rich membrane protein</fullName>
    </recommendedName>
</protein>
<dbReference type="Proteomes" id="UP000070093">
    <property type="component" value="Unassembled WGS sequence"/>
</dbReference>
<dbReference type="PATRIC" id="fig|28125.4.peg.12"/>
<dbReference type="EMBL" id="LTAG01000001">
    <property type="protein sequence ID" value="KXO18474.1"/>
    <property type="molecule type" value="Genomic_DNA"/>
</dbReference>
<proteinExistence type="predicted"/>
<evidence type="ECO:0000313" key="2">
    <source>
        <dbReference type="Proteomes" id="UP000070093"/>
    </source>
</evidence>
<dbReference type="GeneID" id="78529740"/>
<organism evidence="1 2">
    <name type="scientific">Prevotella bivia</name>
    <dbReference type="NCBI Taxonomy" id="28125"/>
    <lineage>
        <taxon>Bacteria</taxon>
        <taxon>Pseudomonadati</taxon>
        <taxon>Bacteroidota</taxon>
        <taxon>Bacteroidia</taxon>
        <taxon>Bacteroidales</taxon>
        <taxon>Prevotellaceae</taxon>
        <taxon>Prevotella</taxon>
    </lineage>
</organism>
<evidence type="ECO:0008006" key="3">
    <source>
        <dbReference type="Google" id="ProtNLM"/>
    </source>
</evidence>
<gene>
    <name evidence="1" type="ORF">HMPREF3202_00013</name>
</gene>
<evidence type="ECO:0000313" key="1">
    <source>
        <dbReference type="EMBL" id="KXO18474.1"/>
    </source>
</evidence>
<accession>A0A137T1C4</accession>
<name>A0A137T1C4_9BACT</name>
<dbReference type="AlphaFoldDB" id="A0A137T1C4"/>
<reference evidence="1 2" key="1">
    <citation type="submission" date="2016-02" db="EMBL/GenBank/DDBJ databases">
        <authorList>
            <person name="Wen L."/>
            <person name="He K."/>
            <person name="Yang H."/>
        </authorList>
    </citation>
    <scope>NUCLEOTIDE SEQUENCE [LARGE SCALE GENOMIC DNA]</scope>
    <source>
        <strain evidence="1 2">GED7880</strain>
    </source>
</reference>
<dbReference type="RefSeq" id="WP_004337335.1">
    <property type="nucleotide sequence ID" value="NZ_CAUPGI010000006.1"/>
</dbReference>